<accession>U7DT99</accession>
<dbReference type="Proteomes" id="UP000006729">
    <property type="component" value="Chromosome 2"/>
</dbReference>
<protein>
    <submittedName>
        <fullName evidence="1">Uncharacterized protein</fullName>
    </submittedName>
</protein>
<reference evidence="1 2" key="1">
    <citation type="journal article" date="2006" name="Science">
        <title>The genome of black cottonwood, Populus trichocarpa (Torr. &amp; Gray).</title>
        <authorList>
            <person name="Tuskan G.A."/>
            <person name="Difazio S."/>
            <person name="Jansson S."/>
            <person name="Bohlmann J."/>
            <person name="Grigoriev I."/>
            <person name="Hellsten U."/>
            <person name="Putnam N."/>
            <person name="Ralph S."/>
            <person name="Rombauts S."/>
            <person name="Salamov A."/>
            <person name="Schein J."/>
            <person name="Sterck L."/>
            <person name="Aerts A."/>
            <person name="Bhalerao R.R."/>
            <person name="Bhalerao R.P."/>
            <person name="Blaudez D."/>
            <person name="Boerjan W."/>
            <person name="Brun A."/>
            <person name="Brunner A."/>
            <person name="Busov V."/>
            <person name="Campbell M."/>
            <person name="Carlson J."/>
            <person name="Chalot M."/>
            <person name="Chapman J."/>
            <person name="Chen G.L."/>
            <person name="Cooper D."/>
            <person name="Coutinho P.M."/>
            <person name="Couturier J."/>
            <person name="Covert S."/>
            <person name="Cronk Q."/>
            <person name="Cunningham R."/>
            <person name="Davis J."/>
            <person name="Degroeve S."/>
            <person name="Dejardin A."/>
            <person name="Depamphilis C."/>
            <person name="Detter J."/>
            <person name="Dirks B."/>
            <person name="Dubchak I."/>
            <person name="Duplessis S."/>
            <person name="Ehlting J."/>
            <person name="Ellis B."/>
            <person name="Gendler K."/>
            <person name="Goodstein D."/>
            <person name="Gribskov M."/>
            <person name="Grimwood J."/>
            <person name="Groover A."/>
            <person name="Gunter L."/>
            <person name="Hamberger B."/>
            <person name="Heinze B."/>
            <person name="Helariutta Y."/>
            <person name="Henrissat B."/>
            <person name="Holligan D."/>
            <person name="Holt R."/>
            <person name="Huang W."/>
            <person name="Islam-Faridi N."/>
            <person name="Jones S."/>
            <person name="Jones-Rhoades M."/>
            <person name="Jorgensen R."/>
            <person name="Joshi C."/>
            <person name="Kangasjarvi J."/>
            <person name="Karlsson J."/>
            <person name="Kelleher C."/>
            <person name="Kirkpatrick R."/>
            <person name="Kirst M."/>
            <person name="Kohler A."/>
            <person name="Kalluri U."/>
            <person name="Larimer F."/>
            <person name="Leebens-Mack J."/>
            <person name="Leple J.C."/>
            <person name="Locascio P."/>
            <person name="Lou Y."/>
            <person name="Lucas S."/>
            <person name="Martin F."/>
            <person name="Montanini B."/>
            <person name="Napoli C."/>
            <person name="Nelson D.R."/>
            <person name="Nelson C."/>
            <person name="Nieminen K."/>
            <person name="Nilsson O."/>
            <person name="Pereda V."/>
            <person name="Peter G."/>
            <person name="Philippe R."/>
            <person name="Pilate G."/>
            <person name="Poliakov A."/>
            <person name="Razumovskaya J."/>
            <person name="Richardson P."/>
            <person name="Rinaldi C."/>
            <person name="Ritland K."/>
            <person name="Rouze P."/>
            <person name="Ryaboy D."/>
            <person name="Schmutz J."/>
            <person name="Schrader J."/>
            <person name="Segerman B."/>
            <person name="Shin H."/>
            <person name="Siddiqui A."/>
            <person name="Sterky F."/>
            <person name="Terry A."/>
            <person name="Tsai C.J."/>
            <person name="Uberbacher E."/>
            <person name="Unneberg P."/>
            <person name="Vahala J."/>
            <person name="Wall K."/>
            <person name="Wessler S."/>
            <person name="Yang G."/>
            <person name="Yin T."/>
            <person name="Douglas C."/>
            <person name="Marra M."/>
            <person name="Sandberg G."/>
            <person name="Van de Peer Y."/>
            <person name="Rokhsar D."/>
        </authorList>
    </citation>
    <scope>NUCLEOTIDE SEQUENCE [LARGE SCALE GENOMIC DNA]</scope>
    <source>
        <strain evidence="2">cv. Nisqually</strain>
    </source>
</reference>
<dbReference type="HOGENOM" id="CLU_3035930_0_0_1"/>
<evidence type="ECO:0000313" key="1">
    <source>
        <dbReference type="EMBL" id="PNT50105.1"/>
    </source>
</evidence>
<dbReference type="AlphaFoldDB" id="U7DT99"/>
<dbReference type="InParanoid" id="U7DT99"/>
<keyword evidence="2" id="KW-1185">Reference proteome</keyword>
<organism evidence="1 2">
    <name type="scientific">Populus trichocarpa</name>
    <name type="common">Western balsam poplar</name>
    <name type="synonym">Populus balsamifera subsp. trichocarpa</name>
    <dbReference type="NCBI Taxonomy" id="3694"/>
    <lineage>
        <taxon>Eukaryota</taxon>
        <taxon>Viridiplantae</taxon>
        <taxon>Streptophyta</taxon>
        <taxon>Embryophyta</taxon>
        <taxon>Tracheophyta</taxon>
        <taxon>Spermatophyta</taxon>
        <taxon>Magnoliopsida</taxon>
        <taxon>eudicotyledons</taxon>
        <taxon>Gunneridae</taxon>
        <taxon>Pentapetalae</taxon>
        <taxon>rosids</taxon>
        <taxon>fabids</taxon>
        <taxon>Malpighiales</taxon>
        <taxon>Salicaceae</taxon>
        <taxon>Saliceae</taxon>
        <taxon>Populus</taxon>
    </lineage>
</organism>
<dbReference type="EMBL" id="CM009291">
    <property type="protein sequence ID" value="PNT50105.1"/>
    <property type="molecule type" value="Genomic_DNA"/>
</dbReference>
<name>U7DT99_POPTR</name>
<sequence length="55" mass="6238">MPPIFFACFTLVRNLLFLPSRNKPKATLAFNLLTCFTYRGNFQLDGSSNCFGKCL</sequence>
<gene>
    <name evidence="1" type="ORF">POPTR_002G167600</name>
</gene>
<proteinExistence type="predicted"/>
<evidence type="ECO:0000313" key="2">
    <source>
        <dbReference type="Proteomes" id="UP000006729"/>
    </source>
</evidence>